<evidence type="ECO:0000313" key="3">
    <source>
        <dbReference type="Proteomes" id="UP000427108"/>
    </source>
</evidence>
<gene>
    <name evidence="2" type="ORF">GJ746_24225</name>
</gene>
<evidence type="ECO:0000313" key="2">
    <source>
        <dbReference type="EMBL" id="QGN40230.1"/>
    </source>
</evidence>
<protein>
    <submittedName>
        <fullName evidence="2">Autotransporter outer membrane beta-barrel domain-containing protein</fullName>
    </submittedName>
</protein>
<accession>A0A6B8N3N1</accession>
<feature type="signal peptide" evidence="1">
    <location>
        <begin position="1"/>
        <end position="22"/>
    </location>
</feature>
<evidence type="ECO:0000256" key="1">
    <source>
        <dbReference type="SAM" id="SignalP"/>
    </source>
</evidence>
<dbReference type="RefSeq" id="WP_154682445.1">
    <property type="nucleotide sequence ID" value="NZ_CP046115.1"/>
</dbReference>
<reference evidence="2 3" key="1">
    <citation type="submission" date="2019-11" db="EMBL/GenBank/DDBJ databases">
        <title>Isolation and Application of One Kind of P-Hydroxybenzoic Acid Degrading Bacterium in Mitigating Cropping Obstacle of Cucumber.</title>
        <authorList>
            <person name="Wu F."/>
            <person name="An Y."/>
        </authorList>
    </citation>
    <scope>NUCLEOTIDE SEQUENCE [LARGE SCALE GENOMIC DNA]</scope>
    <source>
        <strain evidence="2 3">P620</strain>
    </source>
</reference>
<organism evidence="2 3">
    <name type="scientific">Klebsiella oxytoca</name>
    <dbReference type="NCBI Taxonomy" id="571"/>
    <lineage>
        <taxon>Bacteria</taxon>
        <taxon>Pseudomonadati</taxon>
        <taxon>Pseudomonadota</taxon>
        <taxon>Gammaproteobacteria</taxon>
        <taxon>Enterobacterales</taxon>
        <taxon>Enterobacteriaceae</taxon>
        <taxon>Klebsiella/Raoultella group</taxon>
        <taxon>Klebsiella</taxon>
    </lineage>
</organism>
<dbReference type="Proteomes" id="UP000427108">
    <property type="component" value="Chromosome"/>
</dbReference>
<feature type="chain" id="PRO_5025563630" evidence="1">
    <location>
        <begin position="23"/>
        <end position="213"/>
    </location>
</feature>
<proteinExistence type="predicted"/>
<dbReference type="AlphaFoldDB" id="A0A6B8N3N1"/>
<keyword evidence="1" id="KW-0732">Signal</keyword>
<dbReference type="OrthoDB" id="5292073at2"/>
<dbReference type="EMBL" id="CP046115">
    <property type="protein sequence ID" value="QGN40230.1"/>
    <property type="molecule type" value="Genomic_DNA"/>
</dbReference>
<name>A0A6B8N3N1_KLEOX</name>
<dbReference type="PROSITE" id="PS51257">
    <property type="entry name" value="PROKAR_LIPOPROTEIN"/>
    <property type="match status" value="1"/>
</dbReference>
<sequence>MIIKKCNGLRGLLVPACVSVWASCVVGANAWQQEYIAIDTKSNTAERYTWDSDHQPRYEDILAERINASDEAPGLAFNQAIPPADSARGMSVGWNFSLVDGITSGPVASLHSDLTSPPLSHNPSAAGYVNTLGWRVDYQKLWGVHPWAQVSYNQGLTADAGGPNRQDGAWRDVTLGADMSLNSHLAAWAALSQADNLPSGENYLYLMGVSANF</sequence>